<sequence>MLRTYSNKVLESQNAMCKSVLAERHGVILLESVGKIGDHLCQ</sequence>
<dbReference type="EMBL" id="LS483250">
    <property type="protein sequence ID" value="SQD76538.1"/>
    <property type="molecule type" value="Genomic_DNA"/>
</dbReference>
<name>A0A330LL62_9GAMM</name>
<keyword evidence="2" id="KW-1185">Reference proteome</keyword>
<proteinExistence type="predicted"/>
<gene>
    <name evidence="1" type="ORF">MORIYA_0060</name>
</gene>
<dbReference type="Proteomes" id="UP000250163">
    <property type="component" value="Chromosome MORIYA"/>
</dbReference>
<organism evidence="1 2">
    <name type="scientific">Moritella yayanosii</name>
    <dbReference type="NCBI Taxonomy" id="69539"/>
    <lineage>
        <taxon>Bacteria</taxon>
        <taxon>Pseudomonadati</taxon>
        <taxon>Pseudomonadota</taxon>
        <taxon>Gammaproteobacteria</taxon>
        <taxon>Alteromonadales</taxon>
        <taxon>Moritellaceae</taxon>
        <taxon>Moritella</taxon>
    </lineage>
</organism>
<protein>
    <submittedName>
        <fullName evidence="1">Uncharacterized protein</fullName>
    </submittedName>
</protein>
<dbReference type="AlphaFoldDB" id="A0A330LL62"/>
<dbReference type="KEGG" id="mya:MORIYA_0060"/>
<accession>A0A330LL62</accession>
<evidence type="ECO:0000313" key="2">
    <source>
        <dbReference type="Proteomes" id="UP000250163"/>
    </source>
</evidence>
<evidence type="ECO:0000313" key="1">
    <source>
        <dbReference type="EMBL" id="SQD76538.1"/>
    </source>
</evidence>
<reference evidence="2" key="1">
    <citation type="submission" date="2018-05" db="EMBL/GenBank/DDBJ databases">
        <authorList>
            <person name="Cea G.-C."/>
            <person name="William W."/>
        </authorList>
    </citation>
    <scope>NUCLEOTIDE SEQUENCE [LARGE SCALE GENOMIC DNA]</scope>
    <source>
        <strain evidence="2">DB21MT 5</strain>
    </source>
</reference>